<sequence>MKIMKYTKPLLILMMILPWLSIPLLGKAAFKRFLSAGLFISLMVRLVNFIAKKRKWWWWYTKLHPELSGSIPLIVGPFFIGSMWILKLTYGKFFKYMLINLIVDAFFTFILVDHWLTKFGIASLVRMKKIQLLGVFVILALQLYGFQYVKENFSGFLKGKFHQNMN</sequence>
<evidence type="ECO:0000256" key="1">
    <source>
        <dbReference type="SAM" id="Phobius"/>
    </source>
</evidence>
<keyword evidence="1" id="KW-0812">Transmembrane</keyword>
<feature type="transmembrane region" description="Helical" evidence="1">
    <location>
        <begin position="33"/>
        <end position="51"/>
    </location>
</feature>
<proteinExistence type="predicted"/>
<keyword evidence="1" id="KW-1133">Transmembrane helix</keyword>
<protein>
    <submittedName>
        <fullName evidence="2">Uncharacterized protein</fullName>
    </submittedName>
</protein>
<feature type="transmembrane region" description="Helical" evidence="1">
    <location>
        <begin position="71"/>
        <end position="90"/>
    </location>
</feature>
<dbReference type="OrthoDB" id="1683771at2"/>
<comment type="caution">
    <text evidence="2">The sequence shown here is derived from an EMBL/GenBank/DDBJ whole genome shotgun (WGS) entry which is preliminary data.</text>
</comment>
<reference evidence="2 3" key="1">
    <citation type="journal article" date="2011" name="J. Microbiol.">
        <title>Bacillus kyonggiensis sp. nov., isolated from soil of a lettuce field.</title>
        <authorList>
            <person name="Dong K."/>
            <person name="Lee S."/>
        </authorList>
    </citation>
    <scope>NUCLEOTIDE SEQUENCE [LARGE SCALE GENOMIC DNA]</scope>
    <source>
        <strain evidence="2 3">NB22</strain>
    </source>
</reference>
<evidence type="ECO:0000313" key="2">
    <source>
        <dbReference type="EMBL" id="TKC18750.1"/>
    </source>
</evidence>
<feature type="transmembrane region" description="Helical" evidence="1">
    <location>
        <begin position="129"/>
        <end position="149"/>
    </location>
</feature>
<dbReference type="AlphaFoldDB" id="A0A4V5P368"/>
<accession>A0A4V5P368</accession>
<keyword evidence="3" id="KW-1185">Reference proteome</keyword>
<gene>
    <name evidence="2" type="ORF">FA727_04120</name>
</gene>
<feature type="transmembrane region" description="Helical" evidence="1">
    <location>
        <begin position="96"/>
        <end position="117"/>
    </location>
</feature>
<evidence type="ECO:0000313" key="3">
    <source>
        <dbReference type="Proteomes" id="UP000307756"/>
    </source>
</evidence>
<dbReference type="RefSeq" id="WP_136829445.1">
    <property type="nucleotide sequence ID" value="NZ_SWBM01000001.1"/>
</dbReference>
<name>A0A4V5P368_9BACI</name>
<organism evidence="2 3">
    <name type="scientific">Robertmurraya kyonggiensis</name>
    <dbReference type="NCBI Taxonomy" id="1037680"/>
    <lineage>
        <taxon>Bacteria</taxon>
        <taxon>Bacillati</taxon>
        <taxon>Bacillota</taxon>
        <taxon>Bacilli</taxon>
        <taxon>Bacillales</taxon>
        <taxon>Bacillaceae</taxon>
        <taxon>Robertmurraya</taxon>
    </lineage>
</organism>
<dbReference type="EMBL" id="SWBM01000001">
    <property type="protein sequence ID" value="TKC18750.1"/>
    <property type="molecule type" value="Genomic_DNA"/>
</dbReference>
<dbReference type="Proteomes" id="UP000307756">
    <property type="component" value="Unassembled WGS sequence"/>
</dbReference>
<keyword evidence="1" id="KW-0472">Membrane</keyword>